<reference evidence="2 3" key="1">
    <citation type="submission" date="2015-04" db="EMBL/GenBank/DDBJ databases">
        <title>Complete genome sequence of Schizopora paradoxa KUC8140, a cosmopolitan wood degrader in East Asia.</title>
        <authorList>
            <consortium name="DOE Joint Genome Institute"/>
            <person name="Min B."/>
            <person name="Park H."/>
            <person name="Jang Y."/>
            <person name="Kim J.-J."/>
            <person name="Kim K.H."/>
            <person name="Pangilinan J."/>
            <person name="Lipzen A."/>
            <person name="Riley R."/>
            <person name="Grigoriev I.V."/>
            <person name="Spatafora J.W."/>
            <person name="Choi I.-G."/>
        </authorList>
    </citation>
    <scope>NUCLEOTIDE SEQUENCE [LARGE SCALE GENOMIC DNA]</scope>
    <source>
        <strain evidence="2 3">KUC8140</strain>
    </source>
</reference>
<dbReference type="EMBL" id="KQ085883">
    <property type="protein sequence ID" value="KLO20055.1"/>
    <property type="molecule type" value="Genomic_DNA"/>
</dbReference>
<proteinExistence type="predicted"/>
<dbReference type="InParanoid" id="A0A0H2S6Y2"/>
<feature type="region of interest" description="Disordered" evidence="1">
    <location>
        <begin position="217"/>
        <end position="254"/>
    </location>
</feature>
<evidence type="ECO:0000256" key="1">
    <source>
        <dbReference type="SAM" id="MobiDB-lite"/>
    </source>
</evidence>
<gene>
    <name evidence="2" type="ORF">SCHPADRAFT_27821</name>
</gene>
<name>A0A0H2S6Y2_9AGAM</name>
<dbReference type="OrthoDB" id="3066495at2759"/>
<dbReference type="Proteomes" id="UP000053477">
    <property type="component" value="Unassembled WGS sequence"/>
</dbReference>
<protein>
    <submittedName>
        <fullName evidence="2">Uncharacterized protein</fullName>
    </submittedName>
</protein>
<accession>A0A0H2S6Y2</accession>
<sequence length="254" mass="29085">MSNLEGAGRTMSMVLSKGGRALESRLNKWAVKKGLDPDSTARRLRSFFTEGRPLKERKMQNLCKNLVTCVLYAVSSTRLRAIEILVSLIIEFPVLKGHFLANKMRQNIEELEKKVESTKTTFKTAGDLIYFNHLAELFMGILYSSVDIVDSTKGTNSKSCIGLMKCEICRTFLKLSRLAQSFQAHQQLSYRLKELRNDIQERIPEQHFLMDFKYGPPKRPIQSPQASVSFDTRDMKGERDQNLKPARFMPRSVV</sequence>
<feature type="compositionally biased region" description="Basic and acidic residues" evidence="1">
    <location>
        <begin position="231"/>
        <end position="242"/>
    </location>
</feature>
<keyword evidence="3" id="KW-1185">Reference proteome</keyword>
<dbReference type="AlphaFoldDB" id="A0A0H2S6Y2"/>
<organism evidence="2 3">
    <name type="scientific">Schizopora paradoxa</name>
    <dbReference type="NCBI Taxonomy" id="27342"/>
    <lineage>
        <taxon>Eukaryota</taxon>
        <taxon>Fungi</taxon>
        <taxon>Dikarya</taxon>
        <taxon>Basidiomycota</taxon>
        <taxon>Agaricomycotina</taxon>
        <taxon>Agaricomycetes</taxon>
        <taxon>Hymenochaetales</taxon>
        <taxon>Schizoporaceae</taxon>
        <taxon>Schizopora</taxon>
    </lineage>
</organism>
<evidence type="ECO:0000313" key="2">
    <source>
        <dbReference type="EMBL" id="KLO20055.1"/>
    </source>
</evidence>
<evidence type="ECO:0000313" key="3">
    <source>
        <dbReference type="Proteomes" id="UP000053477"/>
    </source>
</evidence>